<dbReference type="PANTHER" id="PTHR43464:SF19">
    <property type="entry name" value="UBIQUINONE BIOSYNTHESIS O-METHYLTRANSFERASE, MITOCHONDRIAL"/>
    <property type="match status" value="1"/>
</dbReference>
<dbReference type="GO" id="GO:0032259">
    <property type="term" value="P:methylation"/>
    <property type="evidence" value="ECO:0007669"/>
    <property type="project" value="UniProtKB-KW"/>
</dbReference>
<reference evidence="5" key="1">
    <citation type="submission" date="2021-01" db="EMBL/GenBank/DDBJ databases">
        <authorList>
            <person name="Corre E."/>
            <person name="Pelletier E."/>
            <person name="Niang G."/>
            <person name="Scheremetjew M."/>
            <person name="Finn R."/>
            <person name="Kale V."/>
            <person name="Holt S."/>
            <person name="Cochrane G."/>
            <person name="Meng A."/>
            <person name="Brown T."/>
            <person name="Cohen L."/>
        </authorList>
    </citation>
    <scope>NUCLEOTIDE SEQUENCE</scope>
    <source>
        <strain evidence="5">10249 10 AB</strain>
    </source>
</reference>
<dbReference type="SUPFAM" id="SSF53335">
    <property type="entry name" value="S-adenosyl-L-methionine-dependent methyltransferases"/>
    <property type="match status" value="1"/>
</dbReference>
<dbReference type="EMBL" id="HBIX01025636">
    <property type="protein sequence ID" value="CAE0724833.1"/>
    <property type="molecule type" value="Transcribed_RNA"/>
</dbReference>
<evidence type="ECO:0008006" key="6">
    <source>
        <dbReference type="Google" id="ProtNLM"/>
    </source>
</evidence>
<dbReference type="CDD" id="cd02440">
    <property type="entry name" value="AdoMet_MTases"/>
    <property type="match status" value="1"/>
</dbReference>
<evidence type="ECO:0000313" key="5">
    <source>
        <dbReference type="EMBL" id="CAE0724833.1"/>
    </source>
</evidence>
<gene>
    <name evidence="5" type="ORF">PAUS00366_LOCUS17590</name>
</gene>
<keyword evidence="1" id="KW-0489">Methyltransferase</keyword>
<evidence type="ECO:0000256" key="2">
    <source>
        <dbReference type="ARBA" id="ARBA00022679"/>
    </source>
</evidence>
<evidence type="ECO:0000256" key="4">
    <source>
        <dbReference type="SAM" id="SignalP"/>
    </source>
</evidence>
<evidence type="ECO:0000256" key="1">
    <source>
        <dbReference type="ARBA" id="ARBA00022603"/>
    </source>
</evidence>
<feature type="chain" id="PRO_5031177884" description="Methyltransferase domain-containing protein" evidence="4">
    <location>
        <begin position="25"/>
        <end position="492"/>
    </location>
</feature>
<evidence type="ECO:0000256" key="3">
    <source>
        <dbReference type="ARBA" id="ARBA00022691"/>
    </source>
</evidence>
<dbReference type="InterPro" id="IPR029063">
    <property type="entry name" value="SAM-dependent_MTases_sf"/>
</dbReference>
<accession>A0A7S4ENL1</accession>
<name>A0A7S4ENL1_9STRA</name>
<dbReference type="AlphaFoldDB" id="A0A7S4ENL1"/>
<organism evidence="5">
    <name type="scientific">Pseudo-nitzschia australis</name>
    <dbReference type="NCBI Taxonomy" id="44445"/>
    <lineage>
        <taxon>Eukaryota</taxon>
        <taxon>Sar</taxon>
        <taxon>Stramenopiles</taxon>
        <taxon>Ochrophyta</taxon>
        <taxon>Bacillariophyta</taxon>
        <taxon>Bacillariophyceae</taxon>
        <taxon>Bacillariophycidae</taxon>
        <taxon>Bacillariales</taxon>
        <taxon>Bacillariaceae</taxon>
        <taxon>Pseudo-nitzschia</taxon>
    </lineage>
</organism>
<sequence length="492" mass="54628">MAINTSSFLLLLLVLLAVLVRTSSVEEELTTPSPETLYRQTVETWQKKYSRRSSTAWTPWKDFAKALTSRYESLVEKKGRSAVSITEIIGAMEEGILTIERIVFQEKESSGNSEDDEERDSALAELYTEYGRLLLYSSEPLDDTTHGCFELAKDPHTLLIGAPERLKEYDQKKNISMKDEDERNLINSLFGPLCKDNAENSLRNAISLDATCQEADQLLEKITGLNSKDSVHARKPKEFVAELFDSFAESFDEKLTKTLDYRVPQIIGSKIKVIVESHENIDIRNVLDAGCGTGLAGRELRNAIDDNDGDDGKRITLVGVDASTKMLEIAEQCTTSKGCGLPIAPDNSKTNDETKLYDALLDLDLEEMTLDNTLMQKDATFELIIAADVFVYFGSLERMMEVLSELSGSRGLLVFTCERATPEEAPLGFRLLPTGRFAHTKDHAVQSALSAGYSLVDYQQIVPRMEKAVAVDGHLFVFSKDDAGDGNGEAEL</sequence>
<keyword evidence="4" id="KW-0732">Signal</keyword>
<dbReference type="PANTHER" id="PTHR43464">
    <property type="entry name" value="METHYLTRANSFERASE"/>
    <property type="match status" value="1"/>
</dbReference>
<keyword evidence="3" id="KW-0949">S-adenosyl-L-methionine</keyword>
<feature type="signal peptide" evidence="4">
    <location>
        <begin position="1"/>
        <end position="24"/>
    </location>
</feature>
<protein>
    <recommendedName>
        <fullName evidence="6">Methyltransferase domain-containing protein</fullName>
    </recommendedName>
</protein>
<keyword evidence="2" id="KW-0808">Transferase</keyword>
<dbReference type="GO" id="GO:0008168">
    <property type="term" value="F:methyltransferase activity"/>
    <property type="evidence" value="ECO:0007669"/>
    <property type="project" value="UniProtKB-KW"/>
</dbReference>
<dbReference type="Gene3D" id="3.40.50.150">
    <property type="entry name" value="Vaccinia Virus protein VP39"/>
    <property type="match status" value="1"/>
</dbReference>
<proteinExistence type="predicted"/>